<reference evidence="2 3" key="1">
    <citation type="submission" date="2024-05" db="EMBL/GenBank/DDBJ databases">
        <title>Genome sequencing and assembly of Indian major carp, Cirrhinus mrigala (Hamilton, 1822).</title>
        <authorList>
            <person name="Mohindra V."/>
            <person name="Chowdhury L.M."/>
            <person name="Lal K."/>
            <person name="Jena J.K."/>
        </authorList>
    </citation>
    <scope>NUCLEOTIDE SEQUENCE [LARGE SCALE GENOMIC DNA]</scope>
    <source>
        <strain evidence="2">CM1030</strain>
        <tissue evidence="2">Blood</tissue>
    </source>
</reference>
<dbReference type="Proteomes" id="UP001529510">
    <property type="component" value="Unassembled WGS sequence"/>
</dbReference>
<protein>
    <submittedName>
        <fullName evidence="2">Uncharacterized protein</fullName>
    </submittedName>
</protein>
<sequence length="284" mass="29389">MEFDLIDFTKDIEMELPACPEQNACLDFPPTLPLLSPPIGPAASVSPLLSPDSPAAHPQSTTCVVGSTRVCQSPSASWLEDPSSLPPATQSWTPPRPFDPAAPPWLSASSSPPLPFSPQAPPGSIVPPALSWSIVILPSPHRSIPLALSPSVLCHTGSTADLRSSTSASVARALGSALTIRILSVALDHRLSVSTSGSTSTCSTSVALPPPWLLPPSAPPWATIMAAAWVSSGSSCSGSLLSPPWLHPPSDPPWTLLPTLDPSVSSLALPSVVTTLDFVCCPLM</sequence>
<proteinExistence type="predicted"/>
<dbReference type="EMBL" id="JAMKFB020000022">
    <property type="protein sequence ID" value="KAL0160868.1"/>
    <property type="molecule type" value="Genomic_DNA"/>
</dbReference>
<feature type="region of interest" description="Disordered" evidence="1">
    <location>
        <begin position="75"/>
        <end position="104"/>
    </location>
</feature>
<evidence type="ECO:0000256" key="1">
    <source>
        <dbReference type="SAM" id="MobiDB-lite"/>
    </source>
</evidence>
<evidence type="ECO:0000313" key="3">
    <source>
        <dbReference type="Proteomes" id="UP001529510"/>
    </source>
</evidence>
<evidence type="ECO:0000313" key="2">
    <source>
        <dbReference type="EMBL" id="KAL0160868.1"/>
    </source>
</evidence>
<feature type="compositionally biased region" description="Pro residues" evidence="1">
    <location>
        <begin position="94"/>
        <end position="103"/>
    </location>
</feature>
<dbReference type="AlphaFoldDB" id="A0ABD0NFS3"/>
<feature type="non-terminal residue" evidence="2">
    <location>
        <position position="284"/>
    </location>
</feature>
<keyword evidence="3" id="KW-1185">Reference proteome</keyword>
<gene>
    <name evidence="2" type="ORF">M9458_044593</name>
</gene>
<accession>A0ABD0NFS3</accession>
<name>A0ABD0NFS3_CIRMR</name>
<comment type="caution">
    <text evidence="2">The sequence shown here is derived from an EMBL/GenBank/DDBJ whole genome shotgun (WGS) entry which is preliminary data.</text>
</comment>
<organism evidence="2 3">
    <name type="scientific">Cirrhinus mrigala</name>
    <name type="common">Mrigala</name>
    <dbReference type="NCBI Taxonomy" id="683832"/>
    <lineage>
        <taxon>Eukaryota</taxon>
        <taxon>Metazoa</taxon>
        <taxon>Chordata</taxon>
        <taxon>Craniata</taxon>
        <taxon>Vertebrata</taxon>
        <taxon>Euteleostomi</taxon>
        <taxon>Actinopterygii</taxon>
        <taxon>Neopterygii</taxon>
        <taxon>Teleostei</taxon>
        <taxon>Ostariophysi</taxon>
        <taxon>Cypriniformes</taxon>
        <taxon>Cyprinidae</taxon>
        <taxon>Labeoninae</taxon>
        <taxon>Labeonini</taxon>
        <taxon>Cirrhinus</taxon>
    </lineage>
</organism>